<organism evidence="2 3">
    <name type="scientific">Pantoea deleyi</name>
    <dbReference type="NCBI Taxonomy" id="470932"/>
    <lineage>
        <taxon>Bacteria</taxon>
        <taxon>Pseudomonadati</taxon>
        <taxon>Pseudomonadota</taxon>
        <taxon>Gammaproteobacteria</taxon>
        <taxon>Enterobacterales</taxon>
        <taxon>Erwiniaceae</taxon>
        <taxon>Pantoea</taxon>
    </lineage>
</organism>
<dbReference type="OrthoDB" id="9970131at2"/>
<keyword evidence="1" id="KW-0472">Membrane</keyword>
<feature type="transmembrane region" description="Helical" evidence="1">
    <location>
        <begin position="39"/>
        <end position="58"/>
    </location>
</feature>
<evidence type="ECO:0000313" key="3">
    <source>
        <dbReference type="Proteomes" id="UP000317747"/>
    </source>
</evidence>
<dbReference type="EMBL" id="VHJA01000021">
    <property type="protein sequence ID" value="TPV48265.1"/>
    <property type="molecule type" value="Genomic_DNA"/>
</dbReference>
<name>A0A506QSE6_9GAMM</name>
<keyword evidence="1" id="KW-0812">Transmembrane</keyword>
<keyword evidence="3" id="KW-1185">Reference proteome</keyword>
<sequence>MQKIVRAILILISTLVGAAFLNGAGVSYENWYAMPVNISKMVVTIATLAAFVKIAIFLSSKLCKKPKSCKEV</sequence>
<protein>
    <submittedName>
        <fullName evidence="2">Uncharacterized protein</fullName>
    </submittedName>
</protein>
<proteinExistence type="predicted"/>
<reference evidence="2 3" key="1">
    <citation type="submission" date="2019-06" db="EMBL/GenBank/DDBJ databases">
        <title>Taxogenomics and systematics of the genus Pantoea.</title>
        <authorList>
            <person name="Tambong J.T."/>
        </authorList>
    </citation>
    <scope>NUCLEOTIDE SEQUENCE [LARGE SCALE GENOMIC DNA]</scope>
    <source>
        <strain evidence="2 3">LMG 24200</strain>
    </source>
</reference>
<keyword evidence="1" id="KW-1133">Transmembrane helix</keyword>
<dbReference type="RefSeq" id="WP_140916817.1">
    <property type="nucleotide sequence ID" value="NZ_CP071405.1"/>
</dbReference>
<gene>
    <name evidence="2" type="ORF">FJW01_01750</name>
</gene>
<dbReference type="AlphaFoldDB" id="A0A506QSE6"/>
<accession>A0A506QSE6</accession>
<evidence type="ECO:0000256" key="1">
    <source>
        <dbReference type="SAM" id="Phobius"/>
    </source>
</evidence>
<comment type="caution">
    <text evidence="2">The sequence shown here is derived from an EMBL/GenBank/DDBJ whole genome shotgun (WGS) entry which is preliminary data.</text>
</comment>
<evidence type="ECO:0000313" key="2">
    <source>
        <dbReference type="EMBL" id="TPV48265.1"/>
    </source>
</evidence>
<dbReference type="Proteomes" id="UP000317747">
    <property type="component" value="Unassembled WGS sequence"/>
</dbReference>